<sequence>MVKKILITLVIIINTGAVYAQQYTAKDLIGRWQEVRNKKINICFLTDSTAAWIMNDGLLHYKINYTTRLDKDIIRLKYTPEIDREKPGTSSPILNF</sequence>
<reference evidence="2 3" key="1">
    <citation type="submission" date="2020-05" db="EMBL/GenBank/DDBJ databases">
        <authorList>
            <person name="Khan S.A."/>
            <person name="Jeon C.O."/>
            <person name="Chun B.H."/>
        </authorList>
    </citation>
    <scope>NUCLEOTIDE SEQUENCE [LARGE SCALE GENOMIC DNA]</scope>
    <source>
        <strain evidence="2 3">S1162</strain>
    </source>
</reference>
<keyword evidence="3" id="KW-1185">Reference proteome</keyword>
<proteinExistence type="predicted"/>
<evidence type="ECO:0000313" key="3">
    <source>
        <dbReference type="Proteomes" id="UP000566071"/>
    </source>
</evidence>
<name>A0ABX1W4W8_9SPHI</name>
<feature type="chain" id="PRO_5045500506" description="Lipocalin-like domain-containing protein" evidence="1">
    <location>
        <begin position="21"/>
        <end position="96"/>
    </location>
</feature>
<feature type="signal peptide" evidence="1">
    <location>
        <begin position="1"/>
        <end position="20"/>
    </location>
</feature>
<accession>A0ABX1W4W8</accession>
<dbReference type="RefSeq" id="WP_175270021.1">
    <property type="nucleotide sequence ID" value="NZ_JABFCR010000041.1"/>
</dbReference>
<comment type="caution">
    <text evidence="2">The sequence shown here is derived from an EMBL/GenBank/DDBJ whole genome shotgun (WGS) entry which is preliminary data.</text>
</comment>
<evidence type="ECO:0000313" key="2">
    <source>
        <dbReference type="EMBL" id="NNU34339.1"/>
    </source>
</evidence>
<gene>
    <name evidence="2" type="ORF">HK413_09630</name>
</gene>
<organism evidence="2 3">
    <name type="scientific">Mucilaginibacter humi</name>
    <dbReference type="NCBI Taxonomy" id="2732510"/>
    <lineage>
        <taxon>Bacteria</taxon>
        <taxon>Pseudomonadati</taxon>
        <taxon>Bacteroidota</taxon>
        <taxon>Sphingobacteriia</taxon>
        <taxon>Sphingobacteriales</taxon>
        <taxon>Sphingobacteriaceae</taxon>
        <taxon>Mucilaginibacter</taxon>
    </lineage>
</organism>
<evidence type="ECO:0008006" key="4">
    <source>
        <dbReference type="Google" id="ProtNLM"/>
    </source>
</evidence>
<evidence type="ECO:0000256" key="1">
    <source>
        <dbReference type="SAM" id="SignalP"/>
    </source>
</evidence>
<dbReference type="EMBL" id="JABFCR010000041">
    <property type="protein sequence ID" value="NNU34339.1"/>
    <property type="molecule type" value="Genomic_DNA"/>
</dbReference>
<protein>
    <recommendedName>
        <fullName evidence="4">Lipocalin-like domain-containing protein</fullName>
    </recommendedName>
</protein>
<dbReference type="Proteomes" id="UP000566071">
    <property type="component" value="Unassembled WGS sequence"/>
</dbReference>
<keyword evidence="1" id="KW-0732">Signal</keyword>